<keyword evidence="2" id="KW-1185">Reference proteome</keyword>
<dbReference type="Proteomes" id="UP001341840">
    <property type="component" value="Unassembled WGS sequence"/>
</dbReference>
<comment type="caution">
    <text evidence="1">The sequence shown here is derived from an EMBL/GenBank/DDBJ whole genome shotgun (WGS) entry which is preliminary data.</text>
</comment>
<evidence type="ECO:0000313" key="2">
    <source>
        <dbReference type="Proteomes" id="UP001341840"/>
    </source>
</evidence>
<organism evidence="1 2">
    <name type="scientific">Stylosanthes scabra</name>
    <dbReference type="NCBI Taxonomy" id="79078"/>
    <lineage>
        <taxon>Eukaryota</taxon>
        <taxon>Viridiplantae</taxon>
        <taxon>Streptophyta</taxon>
        <taxon>Embryophyta</taxon>
        <taxon>Tracheophyta</taxon>
        <taxon>Spermatophyta</taxon>
        <taxon>Magnoliopsida</taxon>
        <taxon>eudicotyledons</taxon>
        <taxon>Gunneridae</taxon>
        <taxon>Pentapetalae</taxon>
        <taxon>rosids</taxon>
        <taxon>fabids</taxon>
        <taxon>Fabales</taxon>
        <taxon>Fabaceae</taxon>
        <taxon>Papilionoideae</taxon>
        <taxon>50 kb inversion clade</taxon>
        <taxon>dalbergioids sensu lato</taxon>
        <taxon>Dalbergieae</taxon>
        <taxon>Pterocarpus clade</taxon>
        <taxon>Stylosanthes</taxon>
    </lineage>
</organism>
<evidence type="ECO:0000313" key="1">
    <source>
        <dbReference type="EMBL" id="MED6187733.1"/>
    </source>
</evidence>
<dbReference type="EMBL" id="JASCZI010182361">
    <property type="protein sequence ID" value="MED6187733.1"/>
    <property type="molecule type" value="Genomic_DNA"/>
</dbReference>
<name>A0ABU6WU91_9FABA</name>
<proteinExistence type="predicted"/>
<reference evidence="1 2" key="1">
    <citation type="journal article" date="2023" name="Plants (Basel)">
        <title>Bridging the Gap: Combining Genomics and Transcriptomics Approaches to Understand Stylosanthes scabra, an Orphan Legume from the Brazilian Caatinga.</title>
        <authorList>
            <person name="Ferreira-Neto J.R.C."/>
            <person name="da Silva M.D."/>
            <person name="Binneck E."/>
            <person name="de Melo N.F."/>
            <person name="da Silva R.H."/>
            <person name="de Melo A.L.T.M."/>
            <person name="Pandolfi V."/>
            <person name="Bustamante F.O."/>
            <person name="Brasileiro-Vidal A.C."/>
            <person name="Benko-Iseppon A.M."/>
        </authorList>
    </citation>
    <scope>NUCLEOTIDE SEQUENCE [LARGE SCALE GENOMIC DNA]</scope>
    <source>
        <tissue evidence="1">Leaves</tissue>
    </source>
</reference>
<sequence length="56" mass="6319">LATPRPVRIDVIHVHPDSIVHGRPALALLMRRSGMMVRLPYGGRYPSDMVGEKRSR</sequence>
<feature type="non-terminal residue" evidence="1">
    <location>
        <position position="1"/>
    </location>
</feature>
<gene>
    <name evidence="1" type="ORF">PIB30_079257</name>
</gene>
<protein>
    <submittedName>
        <fullName evidence="1">Uncharacterized protein</fullName>
    </submittedName>
</protein>
<accession>A0ABU6WU91</accession>